<feature type="coiled-coil region" evidence="1">
    <location>
        <begin position="527"/>
        <end position="624"/>
    </location>
</feature>
<dbReference type="Proteomes" id="UP000751190">
    <property type="component" value="Unassembled WGS sequence"/>
</dbReference>
<feature type="region of interest" description="Disordered" evidence="2">
    <location>
        <begin position="63"/>
        <end position="92"/>
    </location>
</feature>
<dbReference type="EMBL" id="JAGTXO010000002">
    <property type="protein sequence ID" value="KAG8469953.1"/>
    <property type="molecule type" value="Genomic_DNA"/>
</dbReference>
<feature type="region of interest" description="Disordered" evidence="2">
    <location>
        <begin position="1566"/>
        <end position="1643"/>
    </location>
</feature>
<feature type="compositionally biased region" description="Basic and acidic residues" evidence="2">
    <location>
        <begin position="1432"/>
        <end position="1442"/>
    </location>
</feature>
<evidence type="ECO:0000313" key="4">
    <source>
        <dbReference type="Proteomes" id="UP000751190"/>
    </source>
</evidence>
<protein>
    <submittedName>
        <fullName evidence="3">Uncharacterized protein</fullName>
    </submittedName>
</protein>
<proteinExistence type="predicted"/>
<feature type="compositionally biased region" description="Basic and acidic residues" evidence="2">
    <location>
        <begin position="1505"/>
        <end position="1514"/>
    </location>
</feature>
<feature type="region of interest" description="Disordered" evidence="2">
    <location>
        <begin position="898"/>
        <end position="1088"/>
    </location>
</feature>
<accession>A0A8J5XKV4</accession>
<feature type="compositionally biased region" description="Low complexity" evidence="2">
    <location>
        <begin position="1566"/>
        <end position="1593"/>
    </location>
</feature>
<feature type="coiled-coil region" evidence="1">
    <location>
        <begin position="670"/>
        <end position="732"/>
    </location>
</feature>
<sequence length="1643" mass="169962">MYVAPAITSSGLLGASAQQQMPAQLEPVIMQVAAPRDAQPAADGVDAADSALPARSAFSTGVFPPPLDWHRPDPPEPAATQHGVPRAAGARVARHSAERVTQPLLPRAVLRAQPTADATRERTLVASWLDAQPVSALSARSGCVSGADGSPVPVARRAGPAQIASAMLADLAAAGVDLHGRAAEEWMTELGKLMQLRPAEDDAVAALERRVERELMRASAHARQAAEAEVADANAARARARAPGARGAADDDEAADEVGRGARISPSRARSRSVSPQKRARAHAAPAAAARGAAAHAALAAQLPAERAHALRVAAAESAVCERALKELIAQVGTLSPAHGALLDRLCGALSAAAAHATGAASDLAHTIDAVETSARRQSAHNARALEAARAQAEALEAQVSKLSEPVLGEAGRLLRSEADLAHVLSAERSAAALGAIERDQLRARAEAEADLHRNARERISDLERERERARVAHEGDIERLRRLEERVAWLASSNATLDARANALASSEGEQMTEMRRALDASVAQRAALASERDALRSQLETLRMAHGALRESKALLDVDAKALRSKLASVTHALRTAQAEGEESALELERATEQGEALRADAERVRVRAADAERRADESGREAAALRPLVALVAHRECELRVLALGTADADMGMAYMRAHAVEAHARAEGARAEIARGREALARARELGAQAGARADAADALCLEKDAALERASARLQRLELRVSRFEASSSADVQEVVAAKDRADAAAERAAAADAATAAQRAAAEALNVQLSEANVSASRASSRATALFNQHEATRTRGIVERATLARALAELEAEGARAVQLASDAVAQVDVERRTATEAIMAVQRAAGSGNAASAKQYVAAGRLRVELAAARDRADVAEARLSEALRRAADEAGADGSKGAGAAGAPAELGRAGGSPAPAVAARTEPSAPAEPRQASGAPTPADAARTMAGEPAEPRRAGGSPAPAVAARTDASAQAEPRRAGGSPAPAVAARTDAGAQTEPRRRAGSPAPAVAARTDASAQAEPRRRSGSPAPAVAARTDASAQAELRRRAGSPAPAAAPRTRAGASGAGAAPASHAPRTSTAVRRALRAGAQVLAHALAELRAVQRHTRALAAQLRDTVNGLMAWDVASALLDRKGHFALVDKLNSVHAHLSWRWSLRTPAFVIDDSSLVIVVPMAGRQPRREVTPTERFLTLHKHLRPMQLTRGSSFASSPPSRTPLPTRNTPLATSPLAPPPQPTSPHARPRSAVGPAEEKARAHARSLAQWPRSSAAKQLASTGARNVPETQQLLPQLQQPHVLVERVVLARAAHQRHAAGARVPHDALPAVDAATGAVSGVLGLLEASASSLSVRARVAVSGSERLPRVNGADGADGADRPSCIASLERGPPSPARSTQPHGSPSERAPPSARERELVHGGTAGARGRTPHADGGAHPESPECAPGAPGMHTRSSRSAHPESPELAGATPSERSLAGSQTPSPPRQPTFSGLLVSHPASGGADRPERHCRQIDVSQRREQLAEAFAAAGRPGTAVGSDDDARLLSGMVDSAIGMAMQARSRAGATGANAAQSQTATAQGAQAHGRTAATGADWDGDETTRAVVDAGALRVRGRQAAVIPSESRRGSTGTARQAERGHPDSP</sequence>
<feature type="compositionally biased region" description="Low complexity" evidence="2">
    <location>
        <begin position="261"/>
        <end position="276"/>
    </location>
</feature>
<feature type="region of interest" description="Disordered" evidence="2">
    <location>
        <begin position="1209"/>
        <end position="1288"/>
    </location>
</feature>
<evidence type="ECO:0000313" key="3">
    <source>
        <dbReference type="EMBL" id="KAG8469953.1"/>
    </source>
</evidence>
<keyword evidence="1" id="KW-0175">Coiled coil</keyword>
<feature type="coiled-coil region" evidence="1">
    <location>
        <begin position="439"/>
        <end position="473"/>
    </location>
</feature>
<feature type="region of interest" description="Disordered" evidence="2">
    <location>
        <begin position="1368"/>
        <end position="1514"/>
    </location>
</feature>
<name>A0A8J5XKV4_DIALT</name>
<evidence type="ECO:0000256" key="2">
    <source>
        <dbReference type="SAM" id="MobiDB-lite"/>
    </source>
</evidence>
<reference evidence="3" key="1">
    <citation type="submission" date="2021-05" db="EMBL/GenBank/DDBJ databases">
        <title>The genome of the haptophyte Pavlova lutheri (Diacronema luteri, Pavlovales) - a model for lipid biosynthesis in eukaryotic algae.</title>
        <authorList>
            <person name="Hulatt C.J."/>
            <person name="Posewitz M.C."/>
        </authorList>
    </citation>
    <scope>NUCLEOTIDE SEQUENCE</scope>
    <source>
        <strain evidence="3">NIVA-4/92</strain>
    </source>
</reference>
<evidence type="ECO:0000256" key="1">
    <source>
        <dbReference type="SAM" id="Coils"/>
    </source>
</evidence>
<comment type="caution">
    <text evidence="3">The sequence shown here is derived from an EMBL/GenBank/DDBJ whole genome shotgun (WGS) entry which is preliminary data.</text>
</comment>
<feature type="compositionally biased region" description="Polar residues" evidence="2">
    <location>
        <begin position="1273"/>
        <end position="1288"/>
    </location>
</feature>
<feature type="compositionally biased region" description="Low complexity" evidence="2">
    <location>
        <begin position="1059"/>
        <end position="1086"/>
    </location>
</feature>
<feature type="compositionally biased region" description="Low complexity" evidence="2">
    <location>
        <begin position="237"/>
        <end position="247"/>
    </location>
</feature>
<dbReference type="OMA" id="AHRECEL"/>
<feature type="compositionally biased region" description="Basic and acidic residues" evidence="2">
    <location>
        <begin position="1634"/>
        <end position="1643"/>
    </location>
</feature>
<gene>
    <name evidence="3" type="ORF">KFE25_006408</name>
</gene>
<feature type="compositionally biased region" description="Low complexity" evidence="2">
    <location>
        <begin position="1217"/>
        <end position="1237"/>
    </location>
</feature>
<feature type="region of interest" description="Disordered" evidence="2">
    <location>
        <begin position="237"/>
        <end position="288"/>
    </location>
</feature>
<feature type="coiled-coil region" evidence="1">
    <location>
        <begin position="867"/>
        <end position="894"/>
    </location>
</feature>
<keyword evidence="4" id="KW-1185">Reference proteome</keyword>
<organism evidence="3 4">
    <name type="scientific">Diacronema lutheri</name>
    <name type="common">Unicellular marine alga</name>
    <name type="synonym">Monochrysis lutheri</name>
    <dbReference type="NCBI Taxonomy" id="2081491"/>
    <lineage>
        <taxon>Eukaryota</taxon>
        <taxon>Haptista</taxon>
        <taxon>Haptophyta</taxon>
        <taxon>Pavlovophyceae</taxon>
        <taxon>Pavlovales</taxon>
        <taxon>Pavlovaceae</taxon>
        <taxon>Diacronema</taxon>
    </lineage>
</organism>